<dbReference type="AlphaFoldDB" id="A0A4R9ALD8"/>
<reference evidence="1 2" key="1">
    <citation type="submission" date="2019-03" db="EMBL/GenBank/DDBJ databases">
        <title>Genomics of glacier-inhabiting Cryobacterium strains.</title>
        <authorList>
            <person name="Liu Q."/>
            <person name="Xin Y.-H."/>
        </authorList>
    </citation>
    <scope>NUCLEOTIDE SEQUENCE [LARGE SCALE GENOMIC DNA]</scope>
    <source>
        <strain evidence="1 2">Sr36</strain>
    </source>
</reference>
<dbReference type="Proteomes" id="UP000298154">
    <property type="component" value="Unassembled WGS sequence"/>
</dbReference>
<sequence length="68" mass="7487">MVDPFEADVRTLVGEAANILAEWKGFSGPEMMFPAQQRLSEASTVGSSSWDEHIWMGRGMRTISGHCS</sequence>
<evidence type="ECO:0000313" key="2">
    <source>
        <dbReference type="Proteomes" id="UP000298154"/>
    </source>
</evidence>
<organism evidence="1 2">
    <name type="scientific">Cryobacterium ruanii</name>
    <dbReference type="NCBI Taxonomy" id="1259197"/>
    <lineage>
        <taxon>Bacteria</taxon>
        <taxon>Bacillati</taxon>
        <taxon>Actinomycetota</taxon>
        <taxon>Actinomycetes</taxon>
        <taxon>Micrococcales</taxon>
        <taxon>Microbacteriaceae</taxon>
        <taxon>Cryobacterium</taxon>
    </lineage>
</organism>
<evidence type="ECO:0000313" key="1">
    <source>
        <dbReference type="EMBL" id="TFD64209.1"/>
    </source>
</evidence>
<accession>A0A4R9ALD8</accession>
<dbReference type="EMBL" id="SOHK01000017">
    <property type="protein sequence ID" value="TFD64209.1"/>
    <property type="molecule type" value="Genomic_DNA"/>
</dbReference>
<keyword evidence="2" id="KW-1185">Reference proteome</keyword>
<protein>
    <submittedName>
        <fullName evidence="1">Uncharacterized protein</fullName>
    </submittedName>
</protein>
<comment type="caution">
    <text evidence="1">The sequence shown here is derived from an EMBL/GenBank/DDBJ whole genome shotgun (WGS) entry which is preliminary data.</text>
</comment>
<proteinExistence type="predicted"/>
<gene>
    <name evidence="1" type="ORF">E3T47_11975</name>
</gene>
<dbReference type="RefSeq" id="WP_134556296.1">
    <property type="nucleotide sequence ID" value="NZ_SOHK01000017.1"/>
</dbReference>
<name>A0A4R9ALD8_9MICO</name>
<dbReference type="OrthoDB" id="9804511at2"/>